<feature type="compositionally biased region" description="Acidic residues" evidence="3">
    <location>
        <begin position="64"/>
        <end position="83"/>
    </location>
</feature>
<dbReference type="GO" id="GO:0003723">
    <property type="term" value="F:RNA binding"/>
    <property type="evidence" value="ECO:0007669"/>
    <property type="project" value="TreeGrafter"/>
</dbReference>
<keyword evidence="2" id="KW-0539">Nucleus</keyword>
<dbReference type="PANTHER" id="PTHR21686">
    <property type="entry name" value="DEOXYNUCLEOTIDYLTRANSFERASE TERMINAL-INTERACTING PROTEIN 2"/>
    <property type="match status" value="1"/>
</dbReference>
<dbReference type="InterPro" id="IPR039883">
    <property type="entry name" value="Fcf2/DNTTIP2"/>
</dbReference>
<accession>A0AAW2ZNX1</accession>
<keyword evidence="6" id="KW-1185">Reference proteome</keyword>
<name>A0AAW2ZNX1_9EUKA</name>
<feature type="region of interest" description="Disordered" evidence="3">
    <location>
        <begin position="1"/>
        <end position="83"/>
    </location>
</feature>
<sequence length="442" mass="51048">MFLSKKRADSPNGEGDDDDHVDDEHQDDEVVEYSSEEEKKHAKKASAGVRLPNGAFLKHAPYDSDSENEVEEDEEIDSDYASADEDYKSLKKMQLYDGELINNPLFEDGDDDDDDDDLDEQIQDEESDGLSNTLNAPIQPSNILTQPIQEVEPTIPDDDYTKPFYTLPPADFLQNSDVVIMKTVTNLMASVFHRELRKSNPIQITHIKPDEQPITPHDPNNRSLNAAIINQSYFKLNNNVVELDESYKTTSTVMRDTDQFIQKESELTNIEKRILAPRFKVTSRDELKKMSKKERFKDDKHEQELSTLDHELYKDYKNKQNKSKPLEKWNNMQAPQLTPELQMEVQAMALKHAAEGRGKNKKAVADLDNLPKYFQVGTVVEGKHEFYSSRVVRRKRHQSILDELVAQNEETGYVSQRYKEIQDNLSNVQVRKKRRISKKIKK</sequence>
<proteinExistence type="predicted"/>
<reference evidence="5 6" key="1">
    <citation type="submission" date="2024-03" db="EMBL/GenBank/DDBJ databases">
        <title>The Acrasis kona genome and developmental transcriptomes reveal deep origins of eukaryotic multicellular pathways.</title>
        <authorList>
            <person name="Sheikh S."/>
            <person name="Fu C.-J."/>
            <person name="Brown M.W."/>
            <person name="Baldauf S.L."/>
        </authorList>
    </citation>
    <scope>NUCLEOTIDE SEQUENCE [LARGE SCALE GENOMIC DNA]</scope>
    <source>
        <strain evidence="5 6">ATCC MYA-3509</strain>
    </source>
</reference>
<evidence type="ECO:0000259" key="4">
    <source>
        <dbReference type="Pfam" id="PF08698"/>
    </source>
</evidence>
<protein>
    <submittedName>
        <fullName evidence="5">rRNA-processing protein fcf2</fullName>
    </submittedName>
</protein>
<comment type="caution">
    <text evidence="5">The sequence shown here is derived from an EMBL/GenBank/DDBJ whole genome shotgun (WGS) entry which is preliminary data.</text>
</comment>
<dbReference type="AlphaFoldDB" id="A0AAW2ZNX1"/>
<dbReference type="GO" id="GO:0005730">
    <property type="term" value="C:nucleolus"/>
    <property type="evidence" value="ECO:0007669"/>
    <property type="project" value="UniProtKB-SubCell"/>
</dbReference>
<dbReference type="PANTHER" id="PTHR21686:SF12">
    <property type="entry name" value="DEOXYNUCLEOTIDYLTRANSFERASE TERMINAL-INTERACTING PROTEIN 2"/>
    <property type="match status" value="1"/>
</dbReference>
<dbReference type="EMBL" id="JAOPGA020001757">
    <property type="protein sequence ID" value="KAL0491128.1"/>
    <property type="molecule type" value="Genomic_DNA"/>
</dbReference>
<dbReference type="InterPro" id="IPR014810">
    <property type="entry name" value="Fcf2_C"/>
</dbReference>
<dbReference type="GO" id="GO:0006396">
    <property type="term" value="P:RNA processing"/>
    <property type="evidence" value="ECO:0007669"/>
    <property type="project" value="TreeGrafter"/>
</dbReference>
<gene>
    <name evidence="5" type="ORF">AKO1_002268</name>
</gene>
<feature type="compositionally biased region" description="Acidic residues" evidence="3">
    <location>
        <begin position="14"/>
        <end position="35"/>
    </location>
</feature>
<evidence type="ECO:0000256" key="2">
    <source>
        <dbReference type="ARBA" id="ARBA00023242"/>
    </source>
</evidence>
<evidence type="ECO:0000313" key="5">
    <source>
        <dbReference type="EMBL" id="KAL0491128.1"/>
    </source>
</evidence>
<dbReference type="Proteomes" id="UP001431209">
    <property type="component" value="Unassembled WGS sequence"/>
</dbReference>
<dbReference type="Pfam" id="PF08698">
    <property type="entry name" value="Fcf2"/>
    <property type="match status" value="1"/>
</dbReference>
<organism evidence="5 6">
    <name type="scientific">Acrasis kona</name>
    <dbReference type="NCBI Taxonomy" id="1008807"/>
    <lineage>
        <taxon>Eukaryota</taxon>
        <taxon>Discoba</taxon>
        <taxon>Heterolobosea</taxon>
        <taxon>Tetramitia</taxon>
        <taxon>Eutetramitia</taxon>
        <taxon>Acrasidae</taxon>
        <taxon>Acrasis</taxon>
    </lineage>
</organism>
<evidence type="ECO:0000313" key="6">
    <source>
        <dbReference type="Proteomes" id="UP001431209"/>
    </source>
</evidence>
<feature type="domain" description="Fcf2 pre-rRNA processing C-terminal" evidence="4">
    <location>
        <begin position="322"/>
        <end position="416"/>
    </location>
</feature>
<comment type="subcellular location">
    <subcellularLocation>
        <location evidence="1">Nucleus</location>
        <location evidence="1">Nucleolus</location>
    </subcellularLocation>
</comment>
<evidence type="ECO:0000256" key="3">
    <source>
        <dbReference type="SAM" id="MobiDB-lite"/>
    </source>
</evidence>
<evidence type="ECO:0000256" key="1">
    <source>
        <dbReference type="ARBA" id="ARBA00004604"/>
    </source>
</evidence>